<keyword evidence="1" id="KW-0433">Leucine-rich repeat</keyword>
<dbReference type="PROSITE" id="PS51450">
    <property type="entry name" value="LRR"/>
    <property type="match status" value="1"/>
</dbReference>
<evidence type="ECO:0000256" key="1">
    <source>
        <dbReference type="ARBA" id="ARBA00022614"/>
    </source>
</evidence>
<proteinExistence type="predicted"/>
<dbReference type="InterPro" id="IPR003591">
    <property type="entry name" value="Leu-rich_rpt_typical-subtyp"/>
</dbReference>
<evidence type="ECO:0008006" key="6">
    <source>
        <dbReference type="Google" id="ProtNLM"/>
    </source>
</evidence>
<evidence type="ECO:0000313" key="4">
    <source>
        <dbReference type="EMBL" id="KAJ4430129.1"/>
    </source>
</evidence>
<evidence type="ECO:0000256" key="2">
    <source>
        <dbReference type="ARBA" id="ARBA00022737"/>
    </source>
</evidence>
<dbReference type="Pfam" id="PF13855">
    <property type="entry name" value="LRR_8"/>
    <property type="match status" value="2"/>
</dbReference>
<keyword evidence="5" id="KW-1185">Reference proteome</keyword>
<name>A0ABQ8S8C8_PERAM</name>
<feature type="transmembrane region" description="Helical" evidence="3">
    <location>
        <begin position="245"/>
        <end position="266"/>
    </location>
</feature>
<dbReference type="InterPro" id="IPR001611">
    <property type="entry name" value="Leu-rich_rpt"/>
</dbReference>
<dbReference type="PANTHER" id="PTHR24366">
    <property type="entry name" value="IG(IMMUNOGLOBULIN) AND LRR(LEUCINE RICH REPEAT) DOMAINS"/>
    <property type="match status" value="1"/>
</dbReference>
<comment type="caution">
    <text evidence="4">The sequence shown here is derived from an EMBL/GenBank/DDBJ whole genome shotgun (WGS) entry which is preliminary data.</text>
</comment>
<reference evidence="4 5" key="1">
    <citation type="journal article" date="2022" name="Allergy">
        <title>Genome assembly and annotation of Periplaneta americana reveal a comprehensive cockroach allergen profile.</title>
        <authorList>
            <person name="Wang L."/>
            <person name="Xiong Q."/>
            <person name="Saelim N."/>
            <person name="Wang L."/>
            <person name="Nong W."/>
            <person name="Wan A.T."/>
            <person name="Shi M."/>
            <person name="Liu X."/>
            <person name="Cao Q."/>
            <person name="Hui J.H.L."/>
            <person name="Sookrung N."/>
            <person name="Leung T.F."/>
            <person name="Tungtrongchitr A."/>
            <person name="Tsui S.K.W."/>
        </authorList>
    </citation>
    <scope>NUCLEOTIDE SEQUENCE [LARGE SCALE GENOMIC DNA]</scope>
    <source>
        <strain evidence="4">PWHHKU_190912</strain>
    </source>
</reference>
<dbReference type="SUPFAM" id="SSF52058">
    <property type="entry name" value="L domain-like"/>
    <property type="match status" value="1"/>
</dbReference>
<accession>A0ABQ8S8C8</accession>
<dbReference type="SMART" id="SM00369">
    <property type="entry name" value="LRR_TYP"/>
    <property type="match status" value="4"/>
</dbReference>
<keyword evidence="3" id="KW-0472">Membrane</keyword>
<dbReference type="InterPro" id="IPR032675">
    <property type="entry name" value="LRR_dom_sf"/>
</dbReference>
<sequence length="333" mass="38330">MTQSMLAVKEIGLTYLYKLQLQHNHIGTIDLHAFAGVTELKILDLSYNHLYYLLPAIFEDTPKLKFLYLQGNRLKLPKGPILIQQSLEVLDLSSCQLDHFENDAFSKLPALLSLYLKNNQLIRLEVSVLKPLEKLQKIDLVGNPWPCDGKTDELEVWLNNNNKIKHDPICEKNKKTDKFERIISLVDKENATNIMSDEELLRLWSLSEKDKDSDLKQSESDCDKNISVSTEHNIIIKFFDKIPSFWSFMIGLEIGIVVGGIIMFIIHKLYEVKEPESPRSLIHSRGRSLLSLQNRTSFIRFRSDGDESTVLWTELETINCPDTPPPAYRDCLD</sequence>
<organism evidence="4 5">
    <name type="scientific">Periplaneta americana</name>
    <name type="common">American cockroach</name>
    <name type="synonym">Blatta americana</name>
    <dbReference type="NCBI Taxonomy" id="6978"/>
    <lineage>
        <taxon>Eukaryota</taxon>
        <taxon>Metazoa</taxon>
        <taxon>Ecdysozoa</taxon>
        <taxon>Arthropoda</taxon>
        <taxon>Hexapoda</taxon>
        <taxon>Insecta</taxon>
        <taxon>Pterygota</taxon>
        <taxon>Neoptera</taxon>
        <taxon>Polyneoptera</taxon>
        <taxon>Dictyoptera</taxon>
        <taxon>Blattodea</taxon>
        <taxon>Blattoidea</taxon>
        <taxon>Blattidae</taxon>
        <taxon>Blattinae</taxon>
        <taxon>Periplaneta</taxon>
    </lineage>
</organism>
<keyword evidence="3" id="KW-0812">Transmembrane</keyword>
<evidence type="ECO:0000313" key="5">
    <source>
        <dbReference type="Proteomes" id="UP001148838"/>
    </source>
</evidence>
<protein>
    <recommendedName>
        <fullName evidence="6">LRRCT domain-containing protein</fullName>
    </recommendedName>
</protein>
<dbReference type="PANTHER" id="PTHR24366:SF96">
    <property type="entry name" value="LEUCINE RICH REPEAT CONTAINING 53"/>
    <property type="match status" value="1"/>
</dbReference>
<keyword evidence="2" id="KW-0677">Repeat</keyword>
<keyword evidence="3" id="KW-1133">Transmembrane helix</keyword>
<dbReference type="EMBL" id="JAJSOF020000033">
    <property type="protein sequence ID" value="KAJ4430129.1"/>
    <property type="molecule type" value="Genomic_DNA"/>
</dbReference>
<gene>
    <name evidence="4" type="ORF">ANN_22339</name>
</gene>
<dbReference type="Gene3D" id="3.80.10.10">
    <property type="entry name" value="Ribonuclease Inhibitor"/>
    <property type="match status" value="1"/>
</dbReference>
<dbReference type="Proteomes" id="UP001148838">
    <property type="component" value="Unassembled WGS sequence"/>
</dbReference>
<evidence type="ECO:0000256" key="3">
    <source>
        <dbReference type="SAM" id="Phobius"/>
    </source>
</evidence>